<evidence type="ECO:0000256" key="3">
    <source>
        <dbReference type="PROSITE-ProRule" id="PRU00464"/>
    </source>
</evidence>
<evidence type="ECO:0000259" key="4">
    <source>
        <dbReference type="PROSITE" id="PS51084"/>
    </source>
</evidence>
<dbReference type="InterPro" id="IPR019808">
    <property type="entry name" value="Histidine_triad_CS"/>
</dbReference>
<gene>
    <name evidence="5" type="ORF">B5E75_12180</name>
</gene>
<reference evidence="5 6" key="1">
    <citation type="journal article" date="2018" name="BMC Genomics">
        <title>Whole genome sequencing and function prediction of 133 gut anaerobes isolated from chicken caecum in pure cultures.</title>
        <authorList>
            <person name="Medvecky M."/>
            <person name="Cejkova D."/>
            <person name="Polansky O."/>
            <person name="Karasova D."/>
            <person name="Kubasova T."/>
            <person name="Cizek A."/>
            <person name="Rychlik I."/>
        </authorList>
    </citation>
    <scope>NUCLEOTIDE SEQUENCE [LARGE SCALE GENOMIC DNA]</scope>
    <source>
        <strain evidence="5 6">An13</strain>
    </source>
</reference>
<dbReference type="InterPro" id="IPR011146">
    <property type="entry name" value="HIT-like"/>
</dbReference>
<comment type="caution">
    <text evidence="5">The sequence shown here is derived from an EMBL/GenBank/DDBJ whole genome shotgun (WGS) entry which is preliminary data.</text>
</comment>
<dbReference type="InterPro" id="IPR036265">
    <property type="entry name" value="HIT-like_sf"/>
</dbReference>
<dbReference type="AlphaFoldDB" id="A0A1Y4SRF8"/>
<dbReference type="OrthoDB" id="9784774at2"/>
<evidence type="ECO:0000256" key="2">
    <source>
        <dbReference type="PIRSR" id="PIRSR601310-3"/>
    </source>
</evidence>
<dbReference type="InterPro" id="IPR039384">
    <property type="entry name" value="HINT"/>
</dbReference>
<protein>
    <submittedName>
        <fullName evidence="5">HIT family protein</fullName>
    </submittedName>
</protein>
<organism evidence="5 6">
    <name type="scientific">Massilimicrobiota timonensis</name>
    <dbReference type="NCBI Taxonomy" id="1776392"/>
    <lineage>
        <taxon>Bacteria</taxon>
        <taxon>Bacillati</taxon>
        <taxon>Bacillota</taxon>
        <taxon>Erysipelotrichia</taxon>
        <taxon>Erysipelotrichales</taxon>
        <taxon>Erysipelotrichaceae</taxon>
        <taxon>Massilimicrobiota</taxon>
    </lineage>
</organism>
<dbReference type="GO" id="GO:0009117">
    <property type="term" value="P:nucleotide metabolic process"/>
    <property type="evidence" value="ECO:0007669"/>
    <property type="project" value="TreeGrafter"/>
</dbReference>
<evidence type="ECO:0000313" key="5">
    <source>
        <dbReference type="EMBL" id="OUQ32494.1"/>
    </source>
</evidence>
<dbReference type="PANTHER" id="PTHR46648:SF1">
    <property type="entry name" value="ADENOSINE 5'-MONOPHOSPHORAMIDASE HNT1"/>
    <property type="match status" value="1"/>
</dbReference>
<feature type="domain" description="HIT" evidence="4">
    <location>
        <begin position="5"/>
        <end position="112"/>
    </location>
</feature>
<keyword evidence="6" id="KW-1185">Reference proteome</keyword>
<dbReference type="PROSITE" id="PS00892">
    <property type="entry name" value="HIT_1"/>
    <property type="match status" value="1"/>
</dbReference>
<dbReference type="EMBL" id="NFLJ01000042">
    <property type="protein sequence ID" value="OUQ32494.1"/>
    <property type="molecule type" value="Genomic_DNA"/>
</dbReference>
<proteinExistence type="predicted"/>
<dbReference type="Pfam" id="PF01230">
    <property type="entry name" value="HIT"/>
    <property type="match status" value="1"/>
</dbReference>
<sequence>MDNCIFCKIANHDIPGKIIYEDDVCMAFLDLSQTTDGHTLVIPKKHYAHILEVDQQTLAHMMDIVQKVALQIQSTLHAKGFNIITNMNEVAGQTVHHFHIHIIPRYDQHDGFEAHYLDRSQDANLDDIYQKITGLK</sequence>
<feature type="short sequence motif" description="Histidine triad motif" evidence="2 3">
    <location>
        <begin position="97"/>
        <end position="101"/>
    </location>
</feature>
<evidence type="ECO:0000256" key="1">
    <source>
        <dbReference type="PIRSR" id="PIRSR601310-1"/>
    </source>
</evidence>
<dbReference type="GO" id="GO:0003824">
    <property type="term" value="F:catalytic activity"/>
    <property type="evidence" value="ECO:0007669"/>
    <property type="project" value="InterPro"/>
</dbReference>
<dbReference type="Gene3D" id="3.30.428.10">
    <property type="entry name" value="HIT-like"/>
    <property type="match status" value="1"/>
</dbReference>
<dbReference type="PRINTS" id="PR00332">
    <property type="entry name" value="HISTRIAD"/>
</dbReference>
<dbReference type="CDD" id="cd01277">
    <property type="entry name" value="HINT_subgroup"/>
    <property type="match status" value="1"/>
</dbReference>
<dbReference type="SUPFAM" id="SSF54197">
    <property type="entry name" value="HIT-like"/>
    <property type="match status" value="1"/>
</dbReference>
<evidence type="ECO:0000313" key="6">
    <source>
        <dbReference type="Proteomes" id="UP000195305"/>
    </source>
</evidence>
<name>A0A1Y4SRF8_9FIRM</name>
<dbReference type="Proteomes" id="UP000195305">
    <property type="component" value="Unassembled WGS sequence"/>
</dbReference>
<feature type="active site" description="Tele-AMP-histidine intermediate" evidence="1">
    <location>
        <position position="99"/>
    </location>
</feature>
<dbReference type="PROSITE" id="PS51084">
    <property type="entry name" value="HIT_2"/>
    <property type="match status" value="1"/>
</dbReference>
<accession>A0A1Y4SRF8</accession>
<dbReference type="InterPro" id="IPR001310">
    <property type="entry name" value="Histidine_triad_HIT"/>
</dbReference>
<dbReference type="PANTHER" id="PTHR46648">
    <property type="entry name" value="HIT FAMILY PROTEIN 1"/>
    <property type="match status" value="1"/>
</dbReference>
<dbReference type="RefSeq" id="WP_087359595.1">
    <property type="nucleotide sequence ID" value="NZ_AP031415.1"/>
</dbReference>